<dbReference type="Proteomes" id="UP001497482">
    <property type="component" value="Chromosome 8"/>
</dbReference>
<name>A0AAV2MJS5_KNICA</name>
<dbReference type="EMBL" id="OZ035830">
    <property type="protein sequence ID" value="CAL1613415.1"/>
    <property type="molecule type" value="Genomic_DNA"/>
</dbReference>
<evidence type="ECO:0000313" key="1">
    <source>
        <dbReference type="EMBL" id="CAL1613415.1"/>
    </source>
</evidence>
<organism evidence="1 2">
    <name type="scientific">Knipowitschia caucasica</name>
    <name type="common">Caucasian dwarf goby</name>
    <name type="synonym">Pomatoschistus caucasicus</name>
    <dbReference type="NCBI Taxonomy" id="637954"/>
    <lineage>
        <taxon>Eukaryota</taxon>
        <taxon>Metazoa</taxon>
        <taxon>Chordata</taxon>
        <taxon>Craniata</taxon>
        <taxon>Vertebrata</taxon>
        <taxon>Euteleostomi</taxon>
        <taxon>Actinopterygii</taxon>
        <taxon>Neopterygii</taxon>
        <taxon>Teleostei</taxon>
        <taxon>Neoteleostei</taxon>
        <taxon>Acanthomorphata</taxon>
        <taxon>Gobiaria</taxon>
        <taxon>Gobiiformes</taxon>
        <taxon>Gobioidei</taxon>
        <taxon>Gobiidae</taxon>
        <taxon>Gobiinae</taxon>
        <taxon>Knipowitschia</taxon>
    </lineage>
</organism>
<accession>A0AAV2MJS5</accession>
<protein>
    <submittedName>
        <fullName evidence="1">Uncharacterized protein</fullName>
    </submittedName>
</protein>
<evidence type="ECO:0000313" key="2">
    <source>
        <dbReference type="Proteomes" id="UP001497482"/>
    </source>
</evidence>
<dbReference type="AlphaFoldDB" id="A0AAV2MJS5"/>
<sequence length="101" mass="10823">MAQHQRVSVRYSDRVRVLARGFSVMERPSVSSWTISSSAVQSVPRIRRTDQAEPGCDMASVPRLQEAYGGPRLLAGGAALLMIPGTCQNAAMLDSSSSAKT</sequence>
<keyword evidence="2" id="KW-1185">Reference proteome</keyword>
<gene>
    <name evidence="1" type="ORF">KC01_LOCUS39628</name>
</gene>
<reference evidence="1 2" key="1">
    <citation type="submission" date="2024-04" db="EMBL/GenBank/DDBJ databases">
        <authorList>
            <person name="Waldvogel A.-M."/>
            <person name="Schoenle A."/>
        </authorList>
    </citation>
    <scope>NUCLEOTIDE SEQUENCE [LARGE SCALE GENOMIC DNA]</scope>
</reference>
<proteinExistence type="predicted"/>